<reference evidence="2 3" key="1">
    <citation type="journal article" date="2024" name="Int. J. Syst. Evol. Microbiol.">
        <title>Paenibacillus hexagrammi sp. nov., a novel bacterium isolated from the gut content of Hexagrammos agrammus.</title>
        <authorList>
            <person name="Jung H.K."/>
            <person name="Kim D.G."/>
            <person name="Zin H."/>
            <person name="Park J."/>
            <person name="Jung H."/>
            <person name="Kim Y.O."/>
            <person name="Kong H.J."/>
            <person name="Kim J.W."/>
            <person name="Kim Y.S."/>
        </authorList>
    </citation>
    <scope>NUCLEOTIDE SEQUENCE [LARGE SCALE GENOMIC DNA]</scope>
    <source>
        <strain evidence="2 3">YPD9-1</strain>
    </source>
</reference>
<feature type="transmembrane region" description="Helical" evidence="1">
    <location>
        <begin position="47"/>
        <end position="66"/>
    </location>
</feature>
<feature type="transmembrane region" description="Helical" evidence="1">
    <location>
        <begin position="101"/>
        <end position="123"/>
    </location>
</feature>
<protein>
    <submittedName>
        <fullName evidence="2">Uncharacterized protein</fullName>
    </submittedName>
</protein>
<keyword evidence="1" id="KW-1133">Transmembrane helix</keyword>
<sequence length="124" mass="13750">MSLFEKSTQLSEIEHIYLSRSKLIAVLIGAVSLLDFIMLAVMRDLKILPFASIFLIASLSLLFIVRRRKGLRAAPYILVVCLGFLNFVINSKGLSLDLTIVLGIFVSIFPSYRAILAYAVIAIS</sequence>
<keyword evidence="1" id="KW-0812">Transmembrane</keyword>
<evidence type="ECO:0000313" key="2">
    <source>
        <dbReference type="EMBL" id="UJF35891.1"/>
    </source>
</evidence>
<name>A0ABY3SPK8_9BACL</name>
<organism evidence="2 3">
    <name type="scientific">Paenibacillus hexagrammi</name>
    <dbReference type="NCBI Taxonomy" id="2908839"/>
    <lineage>
        <taxon>Bacteria</taxon>
        <taxon>Bacillati</taxon>
        <taxon>Bacillota</taxon>
        <taxon>Bacilli</taxon>
        <taxon>Bacillales</taxon>
        <taxon>Paenibacillaceae</taxon>
        <taxon>Paenibacillus</taxon>
    </lineage>
</organism>
<proteinExistence type="predicted"/>
<evidence type="ECO:0000256" key="1">
    <source>
        <dbReference type="SAM" id="Phobius"/>
    </source>
</evidence>
<dbReference type="Proteomes" id="UP001649230">
    <property type="component" value="Chromosome"/>
</dbReference>
<feature type="transmembrane region" description="Helical" evidence="1">
    <location>
        <begin position="73"/>
        <end position="89"/>
    </location>
</feature>
<feature type="transmembrane region" description="Helical" evidence="1">
    <location>
        <begin position="21"/>
        <end position="41"/>
    </location>
</feature>
<evidence type="ECO:0000313" key="3">
    <source>
        <dbReference type="Proteomes" id="UP001649230"/>
    </source>
</evidence>
<keyword evidence="1" id="KW-0472">Membrane</keyword>
<dbReference type="RefSeq" id="WP_235122448.1">
    <property type="nucleotide sequence ID" value="NZ_CP090978.1"/>
</dbReference>
<gene>
    <name evidence="2" type="ORF">L0M14_12885</name>
</gene>
<accession>A0ABY3SPK8</accession>
<keyword evidence="3" id="KW-1185">Reference proteome</keyword>
<dbReference type="EMBL" id="CP090978">
    <property type="protein sequence ID" value="UJF35891.1"/>
    <property type="molecule type" value="Genomic_DNA"/>
</dbReference>